<dbReference type="InterPro" id="IPR007138">
    <property type="entry name" value="ABM_dom"/>
</dbReference>
<gene>
    <name evidence="6" type="ORF">SAMN05216226_103169</name>
</gene>
<protein>
    <submittedName>
        <fullName evidence="6">Chlorite dismutase</fullName>
    </submittedName>
</protein>
<dbReference type="PANTHER" id="PTHR36843">
    <property type="entry name" value="HEME-DEPENDENT PEROXIDASE YWFI-RELATED"/>
    <property type="match status" value="1"/>
</dbReference>
<sequence>MPEPRDPPPTDEGWYALHDFRTIDWDAWRDTPQHERERILDEATDHFESTMAVEDAEDGATAIYSMLGHKADFLVLHLRPSTAHIGALERGFENTAFAEYTERETSFVSVTEASGYSERARDYFEGDLDENSGLANYIRTRLYPTIPETTHVCFYPMDKRRQPEQNWYELSFEERAEHMEAHGDIGREYGGRVVQMITGAIAIDDWEWGVTLWGDDLTDLKDLLYEMRFDPSTSQFAEFGSFYVGRRITPTDLPALLAGEPVPVDEDDETTDSEDPESVPTHPEDATGEHEAEEDEESSGGKPPMAETDATWTDVDDMETRLGQVGIHAGEDFERDGYALVLYSDADAQELSDEVDGLRGNFEHYDSHIRTRVRAEGGRSAIVSVWDAERAADTAFGFLQDLPGVGESYGGPVEGGDTDTESSHTAEESADIRETLDDLDVYGGQPHGEDIFALVLYSDADLETLEDEVAELSDGFDRYDTHRGTTVYDDPDSETAAVVSHWDTADAAETASDYLADLPGEIGWADEGDGFETMGMFYTVKPEYREEFADTFEEVHGLLEEMDGHRDTALLANTTDENDMFIASRWDSKEDAMGFFKSDAFAETLDWGREVLADQPRHVFLA</sequence>
<dbReference type="PANTHER" id="PTHR36843:SF1">
    <property type="entry name" value="COPROHEME DECARBOXYLASE"/>
    <property type="match status" value="1"/>
</dbReference>
<evidence type="ECO:0000256" key="3">
    <source>
        <dbReference type="ARBA" id="ARBA00023004"/>
    </source>
</evidence>
<reference evidence="6 7" key="1">
    <citation type="submission" date="2016-10" db="EMBL/GenBank/DDBJ databases">
        <authorList>
            <person name="de Groot N.N."/>
        </authorList>
    </citation>
    <scope>NUCLEOTIDE SEQUENCE [LARGE SCALE GENOMIC DNA]</scope>
    <source>
        <strain evidence="6 7">IBRC-M10015</strain>
    </source>
</reference>
<dbReference type="STRING" id="890420.SAMN05216226_103169"/>
<dbReference type="SUPFAM" id="SSF54909">
    <property type="entry name" value="Dimeric alpha+beta barrel"/>
    <property type="match status" value="2"/>
</dbReference>
<dbReference type="GO" id="GO:0020037">
    <property type="term" value="F:heme binding"/>
    <property type="evidence" value="ECO:0007669"/>
    <property type="project" value="InterPro"/>
</dbReference>
<feature type="region of interest" description="Disordered" evidence="4">
    <location>
        <begin position="255"/>
        <end position="309"/>
    </location>
</feature>
<evidence type="ECO:0000259" key="5">
    <source>
        <dbReference type="PROSITE" id="PS51725"/>
    </source>
</evidence>
<dbReference type="InterPro" id="IPR011008">
    <property type="entry name" value="Dimeric_a/b-barrel"/>
</dbReference>
<dbReference type="GO" id="GO:0046872">
    <property type="term" value="F:metal ion binding"/>
    <property type="evidence" value="ECO:0007669"/>
    <property type="project" value="UniProtKB-KW"/>
</dbReference>
<feature type="compositionally biased region" description="Acidic residues" evidence="4">
    <location>
        <begin position="263"/>
        <end position="277"/>
    </location>
</feature>
<dbReference type="AlphaFoldDB" id="A0A1G8TNP9"/>
<dbReference type="NCBIfam" id="NF007124">
    <property type="entry name" value="PRK09565.1"/>
    <property type="match status" value="1"/>
</dbReference>
<dbReference type="GO" id="GO:0016491">
    <property type="term" value="F:oxidoreductase activity"/>
    <property type="evidence" value="ECO:0007669"/>
    <property type="project" value="InterPro"/>
</dbReference>
<proteinExistence type="predicted"/>
<dbReference type="OrthoDB" id="8690at2157"/>
<dbReference type="Gene3D" id="3.30.70.100">
    <property type="match status" value="1"/>
</dbReference>
<dbReference type="InterPro" id="IPR010644">
    <property type="entry name" value="ChdC/CLD"/>
</dbReference>
<dbReference type="Pfam" id="PF03992">
    <property type="entry name" value="ABM"/>
    <property type="match status" value="1"/>
</dbReference>
<name>A0A1G8TNP9_9EURY</name>
<dbReference type="Gene3D" id="3.30.70.1030">
    <property type="entry name" value="Apc35880, domain 1"/>
    <property type="match status" value="2"/>
</dbReference>
<accession>A0A1G8TNP9</accession>
<dbReference type="Proteomes" id="UP000198856">
    <property type="component" value="Unassembled WGS sequence"/>
</dbReference>
<keyword evidence="7" id="KW-1185">Reference proteome</keyword>
<dbReference type="RefSeq" id="WP_092699793.1">
    <property type="nucleotide sequence ID" value="NZ_FNFC01000003.1"/>
</dbReference>
<dbReference type="NCBIfam" id="NF008913">
    <property type="entry name" value="PRK12276.1"/>
    <property type="match status" value="1"/>
</dbReference>
<dbReference type="Pfam" id="PF06778">
    <property type="entry name" value="Chlor_dismutase"/>
    <property type="match status" value="1"/>
</dbReference>
<evidence type="ECO:0000256" key="4">
    <source>
        <dbReference type="SAM" id="MobiDB-lite"/>
    </source>
</evidence>
<keyword evidence="2" id="KW-0479">Metal-binding</keyword>
<feature type="region of interest" description="Disordered" evidence="4">
    <location>
        <begin position="406"/>
        <end position="429"/>
    </location>
</feature>
<evidence type="ECO:0000256" key="1">
    <source>
        <dbReference type="ARBA" id="ARBA00022617"/>
    </source>
</evidence>
<evidence type="ECO:0000313" key="7">
    <source>
        <dbReference type="Proteomes" id="UP000198856"/>
    </source>
</evidence>
<evidence type="ECO:0000313" key="6">
    <source>
        <dbReference type="EMBL" id="SDJ43162.1"/>
    </source>
</evidence>
<keyword evidence="1" id="KW-0349">Heme</keyword>
<dbReference type="EMBL" id="FNFC01000003">
    <property type="protein sequence ID" value="SDJ43162.1"/>
    <property type="molecule type" value="Genomic_DNA"/>
</dbReference>
<keyword evidence="3" id="KW-0408">Iron</keyword>
<organism evidence="6 7">
    <name type="scientific">Halovenus aranensis</name>
    <dbReference type="NCBI Taxonomy" id="890420"/>
    <lineage>
        <taxon>Archaea</taxon>
        <taxon>Methanobacteriati</taxon>
        <taxon>Methanobacteriota</taxon>
        <taxon>Stenosarchaea group</taxon>
        <taxon>Halobacteria</taxon>
        <taxon>Halobacteriales</taxon>
        <taxon>Haloarculaceae</taxon>
        <taxon>Halovenus</taxon>
    </lineage>
</organism>
<feature type="domain" description="ABM" evidence="5">
    <location>
        <begin position="532"/>
        <end position="620"/>
    </location>
</feature>
<evidence type="ECO:0000256" key="2">
    <source>
        <dbReference type="ARBA" id="ARBA00022723"/>
    </source>
</evidence>
<dbReference type="PROSITE" id="PS51725">
    <property type="entry name" value="ABM"/>
    <property type="match status" value="1"/>
</dbReference>